<dbReference type="PANTHER" id="PTHR43150">
    <property type="entry name" value="HYPERKINETIC, ISOFORM M"/>
    <property type="match status" value="1"/>
</dbReference>
<dbReference type="GO" id="GO:0016491">
    <property type="term" value="F:oxidoreductase activity"/>
    <property type="evidence" value="ECO:0007669"/>
    <property type="project" value="UniProtKB-KW"/>
</dbReference>
<comment type="similarity">
    <text evidence="1">Belongs to the shaker potassium channel beta subunit family.</text>
</comment>
<dbReference type="STRING" id="1737425.GCA_900049755_01269"/>
<dbReference type="InterPro" id="IPR023210">
    <property type="entry name" value="NADP_OxRdtase_dom"/>
</dbReference>
<evidence type="ECO:0000313" key="7">
    <source>
        <dbReference type="Proteomes" id="UP000247696"/>
    </source>
</evidence>
<protein>
    <submittedName>
        <fullName evidence="6">L-glyceraldehyde 3-phosphate reductase</fullName>
        <ecNumber evidence="6">1.1.1.-</ecNumber>
    </submittedName>
</protein>
<keyword evidence="7" id="KW-1185">Reference proteome</keyword>
<dbReference type="SUPFAM" id="SSF51430">
    <property type="entry name" value="NAD(P)-linked oxidoreductase"/>
    <property type="match status" value="1"/>
</dbReference>
<evidence type="ECO:0000256" key="3">
    <source>
        <dbReference type="ARBA" id="ARBA00023002"/>
    </source>
</evidence>
<dbReference type="PANTHER" id="PTHR43150:SF4">
    <property type="entry name" value="L-GLYCERALDEHYDE 3-PHOSPHATE REDUCTASE"/>
    <property type="match status" value="1"/>
</dbReference>
<dbReference type="GO" id="GO:0051596">
    <property type="term" value="P:methylglyoxal catabolic process"/>
    <property type="evidence" value="ECO:0007669"/>
    <property type="project" value="TreeGrafter"/>
</dbReference>
<dbReference type="Proteomes" id="UP000247696">
    <property type="component" value="Chromosome"/>
</dbReference>
<dbReference type="KEGG" id="cpre:Csp1_01670"/>
<accession>A0A2Z3YLL2</accession>
<keyword evidence="3 6" id="KW-0560">Oxidoreductase</keyword>
<dbReference type="Pfam" id="PF00248">
    <property type="entry name" value="Aldo_ket_red"/>
    <property type="match status" value="1"/>
</dbReference>
<sequence length="372" mass="40878">MCKVASVTMSDDASPTPPTGPTYPDVYRASGTRYTGTDSSPAMPYRRSGTSGLRLPAITLGLWHNFGSDRPLENQRQILRRAFDRGVTHFDLANNYGPVPGAAEENFGRIMASDFRPYRDEILVSSKAGWYMQDGPYGFGGSRKYLVASCDASLRRTGLDYFDIFYHHRPDPETPVEETVAALDHLVRSGRALYVGVSSYSPTLTRRAQEVARDLGTPLLIHQPSYSMFNRWVEDGLLETCAGEGMGVIAFSALAQGLLTDRYLDEIPEDSRLGRNRMDPGFLTDDTLLAVRALNDIAAGRGQSLAQMAIAWVLRRPEVTSALIGASSVDQLDDSLGALDNLTFTDAELAEIDRYAVDRGVNQWAKATESTD</sequence>
<evidence type="ECO:0000256" key="4">
    <source>
        <dbReference type="SAM" id="MobiDB-lite"/>
    </source>
</evidence>
<feature type="domain" description="NADP-dependent oxidoreductase" evidence="5">
    <location>
        <begin position="58"/>
        <end position="354"/>
    </location>
</feature>
<evidence type="ECO:0000256" key="1">
    <source>
        <dbReference type="ARBA" id="ARBA00006515"/>
    </source>
</evidence>
<dbReference type="AlphaFoldDB" id="A0A2Z3YLL2"/>
<name>A0A2Z3YLL2_9CORY</name>
<dbReference type="EC" id="1.1.1.-" evidence="6"/>
<feature type="region of interest" description="Disordered" evidence="4">
    <location>
        <begin position="1"/>
        <end position="47"/>
    </location>
</feature>
<evidence type="ECO:0000256" key="2">
    <source>
        <dbReference type="ARBA" id="ARBA00022857"/>
    </source>
</evidence>
<keyword evidence="2" id="KW-0521">NADP</keyword>
<dbReference type="Gene3D" id="3.20.20.100">
    <property type="entry name" value="NADP-dependent oxidoreductase domain"/>
    <property type="match status" value="1"/>
</dbReference>
<evidence type="ECO:0000313" key="6">
    <source>
        <dbReference type="EMBL" id="AWT24995.1"/>
    </source>
</evidence>
<organism evidence="6 7">
    <name type="scientific">Corynebacterium provencense</name>
    <dbReference type="NCBI Taxonomy" id="1737425"/>
    <lineage>
        <taxon>Bacteria</taxon>
        <taxon>Bacillati</taxon>
        <taxon>Actinomycetota</taxon>
        <taxon>Actinomycetes</taxon>
        <taxon>Mycobacteriales</taxon>
        <taxon>Corynebacteriaceae</taxon>
        <taxon>Corynebacterium</taxon>
    </lineage>
</organism>
<proteinExistence type="inferred from homology"/>
<dbReference type="InterPro" id="IPR036812">
    <property type="entry name" value="NAD(P)_OxRdtase_dom_sf"/>
</dbReference>
<evidence type="ECO:0000259" key="5">
    <source>
        <dbReference type="Pfam" id="PF00248"/>
    </source>
</evidence>
<reference evidence="7" key="1">
    <citation type="submission" date="2017-11" db="EMBL/GenBank/DDBJ databases">
        <title>Otitis media/interna in a cat caused by the recently described species Corynebacterium provencense.</title>
        <authorList>
            <person name="Kittl S."/>
            <person name="Brodard I."/>
            <person name="Rychener L."/>
            <person name="Jores J."/>
            <person name="Roosje P."/>
            <person name="Gobeli Brawand S."/>
        </authorList>
    </citation>
    <scope>NUCLEOTIDE SEQUENCE [LARGE SCALE GENOMIC DNA]</scope>
    <source>
        <strain evidence="7">17KM38</strain>
    </source>
</reference>
<gene>
    <name evidence="6" type="primary">gpr</name>
    <name evidence="6" type="ORF">Csp1_01670</name>
</gene>
<dbReference type="InterPro" id="IPR005399">
    <property type="entry name" value="K_chnl_volt-dep_bsu_KCNAB-rel"/>
</dbReference>
<dbReference type="EMBL" id="CP024988">
    <property type="protein sequence ID" value="AWT24995.1"/>
    <property type="molecule type" value="Genomic_DNA"/>
</dbReference>